<sequence length="413" mass="43751">MSQKIVIIGAGFAGMYSALASRRLISQNGKDEDIDVVVIAPEPILAVRPRLYEADPATMAAPLEALFNATGVKFVQGLAKAIDTKTKLVEVASTRGKKTQIEYSRLILAAGSHLKMPNVNGLKEHAFNVDQLQSAIVLDKHLHDLAQTPNSPARNTVVVCGGGFTGIELAAELPARLRLILGDEAETRVVVIERNPEIGPGLGPGPRPEIEKTLREYGVELKLGTAVASVDDHGVTTSTGERVEASTVVWTGGMVATELTQQIPGEKDALGRLLVDKNLRGLESPEVFATGDAASAATDDAGHTALMSCQHALMLGRSSGHNAAADLLQLPNRPYSQPVYGTCLDLGPKGAVVTSGWDRQIVFTGSQAKSVKQFINTTLIYPPPANAEEAFTIADPDYQIPTLAPPSTVTVES</sequence>
<dbReference type="OrthoDB" id="5376590at2759"/>
<accession>A0A179G256</accession>
<keyword evidence="4" id="KW-0274">FAD</keyword>
<dbReference type="PRINTS" id="PR00411">
    <property type="entry name" value="PNDRDTASEI"/>
</dbReference>
<dbReference type="RefSeq" id="XP_018148025.1">
    <property type="nucleotide sequence ID" value="XM_018280122.1"/>
</dbReference>
<dbReference type="PRINTS" id="PR00368">
    <property type="entry name" value="FADPNR"/>
</dbReference>
<evidence type="ECO:0000256" key="4">
    <source>
        <dbReference type="ARBA" id="ARBA00022827"/>
    </source>
</evidence>
<organism evidence="7 8">
    <name type="scientific">Pochonia chlamydosporia 170</name>
    <dbReference type="NCBI Taxonomy" id="1380566"/>
    <lineage>
        <taxon>Eukaryota</taxon>
        <taxon>Fungi</taxon>
        <taxon>Dikarya</taxon>
        <taxon>Ascomycota</taxon>
        <taxon>Pezizomycotina</taxon>
        <taxon>Sordariomycetes</taxon>
        <taxon>Hypocreomycetidae</taxon>
        <taxon>Hypocreales</taxon>
        <taxon>Clavicipitaceae</taxon>
        <taxon>Pochonia</taxon>
    </lineage>
</organism>
<dbReference type="Gene3D" id="3.50.50.100">
    <property type="match status" value="1"/>
</dbReference>
<dbReference type="Pfam" id="PF07992">
    <property type="entry name" value="Pyr_redox_2"/>
    <property type="match status" value="1"/>
</dbReference>
<gene>
    <name evidence="7" type="ORF">VFPPC_00020</name>
</gene>
<dbReference type="SUPFAM" id="SSF51905">
    <property type="entry name" value="FAD/NAD(P)-binding domain"/>
    <property type="match status" value="1"/>
</dbReference>
<dbReference type="KEGG" id="pchm:VFPPC_00020"/>
<evidence type="ECO:0000313" key="7">
    <source>
        <dbReference type="EMBL" id="OAQ71942.1"/>
    </source>
</evidence>
<keyword evidence="8" id="KW-1185">Reference proteome</keyword>
<evidence type="ECO:0000256" key="3">
    <source>
        <dbReference type="ARBA" id="ARBA00022630"/>
    </source>
</evidence>
<dbReference type="STRING" id="1380566.A0A179G256"/>
<evidence type="ECO:0000256" key="5">
    <source>
        <dbReference type="ARBA" id="ARBA00023002"/>
    </source>
</evidence>
<dbReference type="GO" id="GO:0003955">
    <property type="term" value="F:NAD(P)H dehydrogenase (quinone) activity"/>
    <property type="evidence" value="ECO:0007669"/>
    <property type="project" value="TreeGrafter"/>
</dbReference>
<protein>
    <submittedName>
        <fullName evidence="7">FAD-dependent pyridine nucleotide-disulfide oxidoreductase</fullName>
    </submittedName>
</protein>
<dbReference type="InterPro" id="IPR023753">
    <property type="entry name" value="FAD/NAD-binding_dom"/>
</dbReference>
<dbReference type="GO" id="GO:0019646">
    <property type="term" value="P:aerobic electron transport chain"/>
    <property type="evidence" value="ECO:0007669"/>
    <property type="project" value="TreeGrafter"/>
</dbReference>
<name>A0A179G256_METCM</name>
<reference evidence="7 8" key="1">
    <citation type="journal article" date="2016" name="PLoS Pathog.">
        <title>Biosynthesis of antibiotic leucinostatins in bio-control fungus Purpureocillium lilacinum and their inhibition on phytophthora revealed by genome mining.</title>
        <authorList>
            <person name="Wang G."/>
            <person name="Liu Z."/>
            <person name="Lin R."/>
            <person name="Li E."/>
            <person name="Mao Z."/>
            <person name="Ling J."/>
            <person name="Yang Y."/>
            <person name="Yin W.B."/>
            <person name="Xie B."/>
        </authorList>
    </citation>
    <scope>NUCLEOTIDE SEQUENCE [LARGE SCALE GENOMIC DNA]</scope>
    <source>
        <strain evidence="7">170</strain>
    </source>
</reference>
<dbReference type="EMBL" id="LSBJ02000001">
    <property type="protein sequence ID" value="OAQ71942.1"/>
    <property type="molecule type" value="Genomic_DNA"/>
</dbReference>
<dbReference type="InterPro" id="IPR036188">
    <property type="entry name" value="FAD/NAD-bd_sf"/>
</dbReference>
<comment type="cofactor">
    <cofactor evidence="1">
        <name>FAD</name>
        <dbReference type="ChEBI" id="CHEBI:57692"/>
    </cofactor>
</comment>
<dbReference type="Proteomes" id="UP000078397">
    <property type="component" value="Unassembled WGS sequence"/>
</dbReference>
<dbReference type="PANTHER" id="PTHR42913:SF3">
    <property type="entry name" value="64 KDA MITOCHONDRIAL NADH DEHYDROGENASE (EUROFUNG)"/>
    <property type="match status" value="1"/>
</dbReference>
<keyword evidence="3" id="KW-0285">Flavoprotein</keyword>
<comment type="similarity">
    <text evidence="2">Belongs to the NADH dehydrogenase family.</text>
</comment>
<evidence type="ECO:0000256" key="2">
    <source>
        <dbReference type="ARBA" id="ARBA00005272"/>
    </source>
</evidence>
<keyword evidence="5" id="KW-0560">Oxidoreductase</keyword>
<evidence type="ECO:0000313" key="8">
    <source>
        <dbReference type="Proteomes" id="UP000078397"/>
    </source>
</evidence>
<evidence type="ECO:0000259" key="6">
    <source>
        <dbReference type="Pfam" id="PF07992"/>
    </source>
</evidence>
<comment type="caution">
    <text evidence="7">The sequence shown here is derived from an EMBL/GenBank/DDBJ whole genome shotgun (WGS) entry which is preliminary data.</text>
</comment>
<dbReference type="InterPro" id="IPR051169">
    <property type="entry name" value="NADH-Q_oxidoreductase"/>
</dbReference>
<dbReference type="GeneID" id="28844116"/>
<dbReference type="AlphaFoldDB" id="A0A179G256"/>
<feature type="domain" description="FAD/NAD(P)-binding" evidence="6">
    <location>
        <begin position="4"/>
        <end position="314"/>
    </location>
</feature>
<evidence type="ECO:0000256" key="1">
    <source>
        <dbReference type="ARBA" id="ARBA00001974"/>
    </source>
</evidence>
<dbReference type="PANTHER" id="PTHR42913">
    <property type="entry name" value="APOPTOSIS-INDUCING FACTOR 1"/>
    <property type="match status" value="1"/>
</dbReference>
<proteinExistence type="inferred from homology"/>